<comment type="caution">
    <text evidence="1">The sequence shown here is derived from an EMBL/GenBank/DDBJ whole genome shotgun (WGS) entry which is preliminary data.</text>
</comment>
<evidence type="ECO:0000313" key="2">
    <source>
        <dbReference type="Proteomes" id="UP000789920"/>
    </source>
</evidence>
<protein>
    <submittedName>
        <fullName evidence="1">26514_t:CDS:1</fullName>
    </submittedName>
</protein>
<dbReference type="EMBL" id="CAJVQC010151665">
    <property type="protein sequence ID" value="CAG8846517.1"/>
    <property type="molecule type" value="Genomic_DNA"/>
</dbReference>
<accession>A0ACA9SQT4</accession>
<organism evidence="1 2">
    <name type="scientific">Racocetra persica</name>
    <dbReference type="NCBI Taxonomy" id="160502"/>
    <lineage>
        <taxon>Eukaryota</taxon>
        <taxon>Fungi</taxon>
        <taxon>Fungi incertae sedis</taxon>
        <taxon>Mucoromycota</taxon>
        <taxon>Glomeromycotina</taxon>
        <taxon>Glomeromycetes</taxon>
        <taxon>Diversisporales</taxon>
        <taxon>Gigasporaceae</taxon>
        <taxon>Racocetra</taxon>
    </lineage>
</organism>
<feature type="non-terminal residue" evidence="1">
    <location>
        <position position="132"/>
    </location>
</feature>
<name>A0ACA9SQT4_9GLOM</name>
<evidence type="ECO:0000313" key="1">
    <source>
        <dbReference type="EMBL" id="CAG8846517.1"/>
    </source>
</evidence>
<keyword evidence="2" id="KW-1185">Reference proteome</keyword>
<feature type="non-terminal residue" evidence="1">
    <location>
        <position position="1"/>
    </location>
</feature>
<reference evidence="1" key="1">
    <citation type="submission" date="2021-06" db="EMBL/GenBank/DDBJ databases">
        <authorList>
            <person name="Kallberg Y."/>
            <person name="Tangrot J."/>
            <person name="Rosling A."/>
        </authorList>
    </citation>
    <scope>NUCLEOTIDE SEQUENCE</scope>
    <source>
        <strain evidence="1">MA461A</strain>
    </source>
</reference>
<dbReference type="Proteomes" id="UP000789920">
    <property type="component" value="Unassembled WGS sequence"/>
</dbReference>
<sequence length="132" mass="15194">QRIKASEEARRQRELKKFGKKVQIEKIQERQKKKKEELEKIKVMKKSDGVEDNAIADDFEIALEQAAADDRPKKETKNREKCKTYHLDLSIQKDARYGFGGKKRYAKSNTAASSADISQFDSKKNKGFGGRK</sequence>
<proteinExistence type="predicted"/>
<gene>
    <name evidence="1" type="ORF">RPERSI_LOCUS34181</name>
</gene>